<reference evidence="2 3" key="1">
    <citation type="submission" date="2015-09" db="EMBL/GenBank/DDBJ databases">
        <title>Host preference determinants of Valsa canker pathogens revealed by comparative genomics.</title>
        <authorList>
            <person name="Yin Z."/>
            <person name="Huang L."/>
        </authorList>
    </citation>
    <scope>NUCLEOTIDE SEQUENCE [LARGE SCALE GENOMIC DNA]</scope>
    <source>
        <strain evidence="2 3">YSFL</strain>
    </source>
</reference>
<keyword evidence="3" id="KW-1185">Reference proteome</keyword>
<comment type="caution">
    <text evidence="2">The sequence shown here is derived from an EMBL/GenBank/DDBJ whole genome shotgun (WGS) entry which is preliminary data.</text>
</comment>
<feature type="compositionally biased region" description="Polar residues" evidence="1">
    <location>
        <begin position="75"/>
        <end position="99"/>
    </location>
</feature>
<feature type="compositionally biased region" description="Polar residues" evidence="1">
    <location>
        <begin position="18"/>
        <end position="37"/>
    </location>
</feature>
<feature type="region of interest" description="Disordered" evidence="1">
    <location>
        <begin position="424"/>
        <end position="551"/>
    </location>
</feature>
<evidence type="ECO:0000313" key="2">
    <source>
        <dbReference type="EMBL" id="ROV87509.1"/>
    </source>
</evidence>
<dbReference type="STRING" id="252740.A0A423V9H2"/>
<feature type="compositionally biased region" description="Basic and acidic residues" evidence="1">
    <location>
        <begin position="392"/>
        <end position="406"/>
    </location>
</feature>
<feature type="compositionally biased region" description="Basic and acidic residues" evidence="1">
    <location>
        <begin position="535"/>
        <end position="550"/>
    </location>
</feature>
<gene>
    <name evidence="2" type="ORF">VSDG_09918</name>
</gene>
<dbReference type="EMBL" id="LJZO01000081">
    <property type="protein sequence ID" value="ROV87509.1"/>
    <property type="molecule type" value="Genomic_DNA"/>
</dbReference>
<feature type="region of interest" description="Disordered" evidence="1">
    <location>
        <begin position="73"/>
        <end position="104"/>
    </location>
</feature>
<feature type="compositionally biased region" description="Polar residues" evidence="1">
    <location>
        <begin position="381"/>
        <end position="390"/>
    </location>
</feature>
<dbReference type="AlphaFoldDB" id="A0A423V9H2"/>
<proteinExistence type="predicted"/>
<name>A0A423V9H2_CYTCH</name>
<dbReference type="OrthoDB" id="5430717at2759"/>
<feature type="region of interest" description="Disordered" evidence="1">
    <location>
        <begin position="334"/>
        <end position="367"/>
    </location>
</feature>
<feature type="compositionally biased region" description="Low complexity" evidence="1">
    <location>
        <begin position="349"/>
        <end position="367"/>
    </location>
</feature>
<evidence type="ECO:0000313" key="3">
    <source>
        <dbReference type="Proteomes" id="UP000284375"/>
    </source>
</evidence>
<sequence length="684" mass="74147">MSDRGWLGFGGRTRAPQPVQQPATSDTQSEGVDTTQPALRRTLTQVHVPQQQQHHHKPPRLSRISSYIGLGAAAKSNSPTTPEFTISRSESMKSGTLGSDSEGLHGKNENAVFYNGADATWHNPSLKQMIETVSCEMMRNGSSAPIPRHLNGWIASILEEVSHQYCELRNLRAQFAELKGTRQKELKELSAMTREWEQRECAFKAEINRLEHIISDTQKGAESVLLARAGSVVNRNDGRAFRAKLDRLSRSEDEDMTLDRNHDYLVEHEKRNSIALSSGEAGLSMGTLGHVPQFLDPNYAAYLNQRVLSTTSKRRPRPDQDLGAKMTAARISVALTGRPPAPSVKGKTSVGNSDSSSSSSSSGKVSSSSSLIAQGLLAEQMAQNQVTPRTSPIKDESLGGRLDKGPTKGCDALETIREMAALNGGLPDDAIDDESSYASTPHFPRHQRAFSFDAGGDGYDVSGRLSQAHPSQRPQQSTAEERPSSSQLDGLAQDRGNGAYDTTLKDRPSDSSDTSSDGAPNHSRSSILLANRVTDTSKDKATTAEGRDLDESSGLVHMTNVMVLQRDAIANNLRVSPTRKVQERRVPRTSQSSTAEELQRYRLAHGRAYLSDEELTLTTLNKPTCGLAPQQAQGYLQGPTASSAAKRLTSDAGCSQDAAVAAAMALERSTSGQERQRNYQAQAA</sequence>
<feature type="region of interest" description="Disordered" evidence="1">
    <location>
        <begin position="381"/>
        <end position="409"/>
    </location>
</feature>
<organism evidence="2 3">
    <name type="scientific">Cytospora chrysosperma</name>
    <name type="common">Cytospora canker fungus</name>
    <name type="synonym">Sphaeria chrysosperma</name>
    <dbReference type="NCBI Taxonomy" id="252740"/>
    <lineage>
        <taxon>Eukaryota</taxon>
        <taxon>Fungi</taxon>
        <taxon>Dikarya</taxon>
        <taxon>Ascomycota</taxon>
        <taxon>Pezizomycotina</taxon>
        <taxon>Sordariomycetes</taxon>
        <taxon>Sordariomycetidae</taxon>
        <taxon>Diaporthales</taxon>
        <taxon>Cytosporaceae</taxon>
        <taxon>Cytospora</taxon>
    </lineage>
</organism>
<feature type="compositionally biased region" description="Polar residues" evidence="1">
    <location>
        <begin position="464"/>
        <end position="488"/>
    </location>
</feature>
<protein>
    <submittedName>
        <fullName evidence="2">Uncharacterized protein</fullName>
    </submittedName>
</protein>
<accession>A0A423V9H2</accession>
<dbReference type="Proteomes" id="UP000284375">
    <property type="component" value="Unassembled WGS sequence"/>
</dbReference>
<feature type="region of interest" description="Disordered" evidence="1">
    <location>
        <begin position="1"/>
        <end position="39"/>
    </location>
</feature>
<evidence type="ECO:0000256" key="1">
    <source>
        <dbReference type="SAM" id="MobiDB-lite"/>
    </source>
</evidence>